<name>A0A4U6CLX6_9BACT</name>
<dbReference type="EMBL" id="SZVO01000032">
    <property type="protein sequence ID" value="TKT85290.1"/>
    <property type="molecule type" value="Genomic_DNA"/>
</dbReference>
<accession>A0A4U6CLX6</accession>
<evidence type="ECO:0000313" key="2">
    <source>
        <dbReference type="Proteomes" id="UP000304900"/>
    </source>
</evidence>
<comment type="caution">
    <text evidence="1">The sequence shown here is derived from an EMBL/GenBank/DDBJ whole genome shotgun (WGS) entry which is preliminary data.</text>
</comment>
<gene>
    <name evidence="1" type="ORF">FDK13_34125</name>
</gene>
<sequence>MNKPTPEELQSFFRSDLFQSESARNGDYTLAIKVFYERFYSEFDQSKYSEIGIHIDNIRCEQLIFDEQTDNSHTTEYKTIIDFHFIQDPANKQSFSLIGTEEEKAFYDLNIEELLNFFILRFRRFSKLFIH</sequence>
<evidence type="ECO:0000313" key="1">
    <source>
        <dbReference type="EMBL" id="TKT85290.1"/>
    </source>
</evidence>
<dbReference type="RefSeq" id="WP_137344495.1">
    <property type="nucleotide sequence ID" value="NZ_BSQH01000011.1"/>
</dbReference>
<dbReference type="OrthoDB" id="955780at2"/>
<protein>
    <submittedName>
        <fullName evidence="1">Uncharacterized protein</fullName>
    </submittedName>
</protein>
<organism evidence="1 2">
    <name type="scientific">Dyadobacter frigoris</name>
    <dbReference type="NCBI Taxonomy" id="2576211"/>
    <lineage>
        <taxon>Bacteria</taxon>
        <taxon>Pseudomonadati</taxon>
        <taxon>Bacteroidota</taxon>
        <taxon>Cytophagia</taxon>
        <taxon>Cytophagales</taxon>
        <taxon>Spirosomataceae</taxon>
        <taxon>Dyadobacter</taxon>
    </lineage>
</organism>
<dbReference type="AlphaFoldDB" id="A0A4U6CLX6"/>
<keyword evidence="2" id="KW-1185">Reference proteome</keyword>
<proteinExistence type="predicted"/>
<dbReference type="Proteomes" id="UP000304900">
    <property type="component" value="Unassembled WGS sequence"/>
</dbReference>
<reference evidence="1 2" key="1">
    <citation type="submission" date="2019-05" db="EMBL/GenBank/DDBJ databases">
        <title>Dyadobacter AR-3-8 sp. nov., isolated from arctic soil.</title>
        <authorList>
            <person name="Chaudhary D.K."/>
        </authorList>
    </citation>
    <scope>NUCLEOTIDE SEQUENCE [LARGE SCALE GENOMIC DNA]</scope>
    <source>
        <strain evidence="1 2">AR-3-8</strain>
    </source>
</reference>